<gene>
    <name evidence="2" type="ORF">DOQ08_01242</name>
</gene>
<accession>A0A3M2RF62</accession>
<protein>
    <recommendedName>
        <fullName evidence="4">O-Antigen ligase</fullName>
    </recommendedName>
</protein>
<reference evidence="2 3" key="1">
    <citation type="submission" date="2018-08" db="EMBL/GenBank/DDBJ databases">
        <title>Whole Genome Sequence of the Moderate Halophilic Marine Bacterium Marinobacter litoralis Sw-45.</title>
        <authorList>
            <person name="Musa H."/>
        </authorList>
    </citation>
    <scope>NUCLEOTIDE SEQUENCE [LARGE SCALE GENOMIC DNA]</scope>
    <source>
        <strain evidence="2 3">Sw-45</strain>
    </source>
</reference>
<dbReference type="Proteomes" id="UP000265903">
    <property type="component" value="Unassembled WGS sequence"/>
</dbReference>
<feature type="transmembrane region" description="Helical" evidence="1">
    <location>
        <begin position="6"/>
        <end position="27"/>
    </location>
</feature>
<dbReference type="EMBL" id="QMDL01000002">
    <property type="protein sequence ID" value="RMJ03922.1"/>
    <property type="molecule type" value="Genomic_DNA"/>
</dbReference>
<proteinExistence type="predicted"/>
<evidence type="ECO:0000256" key="1">
    <source>
        <dbReference type="SAM" id="Phobius"/>
    </source>
</evidence>
<feature type="transmembrane region" description="Helical" evidence="1">
    <location>
        <begin position="283"/>
        <end position="316"/>
    </location>
</feature>
<dbReference type="OrthoDB" id="6868896at2"/>
<evidence type="ECO:0000313" key="2">
    <source>
        <dbReference type="EMBL" id="RMJ03922.1"/>
    </source>
</evidence>
<keyword evidence="1" id="KW-1133">Transmembrane helix</keyword>
<feature type="transmembrane region" description="Helical" evidence="1">
    <location>
        <begin position="322"/>
        <end position="341"/>
    </location>
</feature>
<feature type="transmembrane region" description="Helical" evidence="1">
    <location>
        <begin position="96"/>
        <end position="115"/>
    </location>
</feature>
<feature type="transmembrane region" description="Helical" evidence="1">
    <location>
        <begin position="69"/>
        <end position="89"/>
    </location>
</feature>
<comment type="caution">
    <text evidence="2">The sequence shown here is derived from an EMBL/GenBank/DDBJ whole genome shotgun (WGS) entry which is preliminary data.</text>
</comment>
<name>A0A3M2RF62_9GAMM</name>
<feature type="transmembrane region" description="Helical" evidence="1">
    <location>
        <begin position="135"/>
        <end position="152"/>
    </location>
</feature>
<dbReference type="RefSeq" id="WP_114334046.1">
    <property type="nucleotide sequence ID" value="NZ_QMDL01000002.1"/>
</dbReference>
<feature type="transmembrane region" description="Helical" evidence="1">
    <location>
        <begin position="34"/>
        <end position="63"/>
    </location>
</feature>
<sequence>MLTVMALIYLCFCFAAFFFGSSMFRLLSGLTGSFFVFYFLLVYRVRVWVPVATALMMLGIAVLKVDSSFQASLFFVLSLFSSVCLAILIRDYGLGRVLITVPLLLYSLFLLYLFSVLEFGPNEFNSVFDGYSRNGVGAVLLAFSMGYVWYCYEKDLKPSLFLGALVLFLMFPLYGRANIIGGAVLFGLMLYLNFGFVGLLFLGLLLSVGSVLGFDYISGYLSVNTNFSSGLESLRSEMLRGYAEQTNLGSFFLGTKLSAVESIVDHGGNAHNAFLRAHSYFGLMSFCVILAFAAAVALMLSNGQFVLAIISLVLIARASLDIIYLGNIFDFLMLGPFLYFYRPIRSTVCL</sequence>
<dbReference type="AlphaFoldDB" id="A0A3M2RF62"/>
<evidence type="ECO:0008006" key="4">
    <source>
        <dbReference type="Google" id="ProtNLM"/>
    </source>
</evidence>
<evidence type="ECO:0000313" key="3">
    <source>
        <dbReference type="Proteomes" id="UP000265903"/>
    </source>
</evidence>
<feature type="transmembrane region" description="Helical" evidence="1">
    <location>
        <begin position="183"/>
        <end position="206"/>
    </location>
</feature>
<keyword evidence="1" id="KW-0472">Membrane</keyword>
<keyword evidence="1" id="KW-0812">Transmembrane</keyword>
<feature type="transmembrane region" description="Helical" evidence="1">
    <location>
        <begin position="159"/>
        <end position="177"/>
    </location>
</feature>
<organism evidence="2 3">
    <name type="scientific">Marinobacter litoralis</name>
    <dbReference type="NCBI Taxonomy" id="187981"/>
    <lineage>
        <taxon>Bacteria</taxon>
        <taxon>Pseudomonadati</taxon>
        <taxon>Pseudomonadota</taxon>
        <taxon>Gammaproteobacteria</taxon>
        <taxon>Pseudomonadales</taxon>
        <taxon>Marinobacteraceae</taxon>
        <taxon>Marinobacter</taxon>
    </lineage>
</organism>
<keyword evidence="3" id="KW-1185">Reference proteome</keyword>